<evidence type="ECO:0000256" key="1">
    <source>
        <dbReference type="SAM" id="Phobius"/>
    </source>
</evidence>
<protein>
    <submittedName>
        <fullName evidence="2">Uncharacterized protein</fullName>
    </submittedName>
</protein>
<keyword evidence="1" id="KW-0472">Membrane</keyword>
<sequence>MSNNNNESISGVTETRDLWAKYMMVALGVATIGAFINSVSEIRSFPEDSFVIYTWQMLAFPVFAGLFTLLGLYPRRMPGIWELVLFQKVGVTLFNLFMAGRVTGRVTSDNPYVNIIVDGLLVVITLASYVLTKGWRAWRAPHST</sequence>
<organism evidence="2 3">
    <name type="scientific">Leptospira kobayashii</name>
    <dbReference type="NCBI Taxonomy" id="1917830"/>
    <lineage>
        <taxon>Bacteria</taxon>
        <taxon>Pseudomonadati</taxon>
        <taxon>Spirochaetota</taxon>
        <taxon>Spirochaetia</taxon>
        <taxon>Leptospirales</taxon>
        <taxon>Leptospiraceae</taxon>
        <taxon>Leptospira</taxon>
    </lineage>
</organism>
<evidence type="ECO:0000313" key="3">
    <source>
        <dbReference type="Proteomes" id="UP000245263"/>
    </source>
</evidence>
<name>A0ABM7UH30_9LEPT</name>
<dbReference type="RefSeq" id="WP_135354828.1">
    <property type="nucleotide sequence ID" value="NZ_AP025028.1"/>
</dbReference>
<feature type="transmembrane region" description="Helical" evidence="1">
    <location>
        <begin position="112"/>
        <end position="131"/>
    </location>
</feature>
<keyword evidence="1" id="KW-0812">Transmembrane</keyword>
<evidence type="ECO:0000313" key="2">
    <source>
        <dbReference type="EMBL" id="BDA77961.1"/>
    </source>
</evidence>
<feature type="transmembrane region" description="Helical" evidence="1">
    <location>
        <begin position="20"/>
        <end position="40"/>
    </location>
</feature>
<accession>A0ABM7UH30</accession>
<reference evidence="2 3" key="1">
    <citation type="submission" date="2021-08" db="EMBL/GenBank/DDBJ databases">
        <title>Complete genome sequence of Leptospira kobayashii strain E30.</title>
        <authorList>
            <person name="Nakao R."/>
            <person name="Nakamura S."/>
            <person name="Masuzawa T."/>
            <person name="Koizumi N."/>
        </authorList>
    </citation>
    <scope>NUCLEOTIDE SEQUENCE [LARGE SCALE GENOMIC DNA]</scope>
    <source>
        <strain evidence="2 3">E30</strain>
    </source>
</reference>
<feature type="transmembrane region" description="Helical" evidence="1">
    <location>
        <begin position="80"/>
        <end position="100"/>
    </location>
</feature>
<dbReference type="EMBL" id="AP025028">
    <property type="protein sequence ID" value="BDA77961.1"/>
    <property type="molecule type" value="Genomic_DNA"/>
</dbReference>
<keyword evidence="3" id="KW-1185">Reference proteome</keyword>
<feature type="transmembrane region" description="Helical" evidence="1">
    <location>
        <begin position="52"/>
        <end position="73"/>
    </location>
</feature>
<gene>
    <name evidence="2" type="ORF">LPTSP3_g08910</name>
</gene>
<keyword evidence="1" id="KW-1133">Transmembrane helix</keyword>
<dbReference type="Proteomes" id="UP000245263">
    <property type="component" value="Chromosome 1"/>
</dbReference>
<proteinExistence type="predicted"/>